<dbReference type="EMBL" id="LLKB01000001">
    <property type="protein sequence ID" value="KQC86182.1"/>
    <property type="molecule type" value="Genomic_DNA"/>
</dbReference>
<dbReference type="Proteomes" id="UP000050833">
    <property type="component" value="Unassembled WGS sequence"/>
</dbReference>
<accession>A0AAW3JTY3</accession>
<evidence type="ECO:0000313" key="2">
    <source>
        <dbReference type="Proteomes" id="UP000050833"/>
    </source>
</evidence>
<protein>
    <submittedName>
        <fullName evidence="1">Uncharacterized protein</fullName>
    </submittedName>
</protein>
<proteinExistence type="predicted"/>
<dbReference type="RefSeq" id="WP_055941467.1">
    <property type="nucleotide sequence ID" value="NZ_LLKB01000001.1"/>
</dbReference>
<dbReference type="AlphaFoldDB" id="A0AAW3JTY3"/>
<gene>
    <name evidence="1" type="ORF">APZ18_03025</name>
</gene>
<evidence type="ECO:0000313" key="1">
    <source>
        <dbReference type="EMBL" id="KQC86182.1"/>
    </source>
</evidence>
<comment type="caution">
    <text evidence="1">The sequence shown here is derived from an EMBL/GenBank/DDBJ whole genome shotgun (WGS) entry which is preliminary data.</text>
</comment>
<reference evidence="1 2" key="1">
    <citation type="submission" date="2015-10" db="EMBL/GenBank/DDBJ databases">
        <title>Butyribacter intestini gen. nov., sp. nov., a butyric acid-producing bacterium of the family Lachnospiraceae isolated from the human faeces.</title>
        <authorList>
            <person name="Zou Y."/>
            <person name="Xue W."/>
            <person name="Luo G."/>
            <person name="Lv M."/>
        </authorList>
    </citation>
    <scope>NUCLEOTIDE SEQUENCE [LARGE SCALE GENOMIC DNA]</scope>
    <source>
        <strain evidence="1 2">TF01-11</strain>
    </source>
</reference>
<organism evidence="1 2">
    <name type="scientific">Butyribacter intestini</name>
    <dbReference type="NCBI Taxonomy" id="1703332"/>
    <lineage>
        <taxon>Bacteria</taxon>
        <taxon>Bacillati</taxon>
        <taxon>Bacillota</taxon>
        <taxon>Clostridia</taxon>
        <taxon>Lachnospirales</taxon>
        <taxon>Lachnospiraceae</taxon>
        <taxon>Butyribacter</taxon>
    </lineage>
</organism>
<keyword evidence="2" id="KW-1185">Reference proteome</keyword>
<sequence>MSQDMYDVIIPNITIPHIDGLEETLAVSNRISQSVNVAGMSAALATVSSVAASIPTGALEGAMTACNMASSMLDNSIVESTTSAVEACTTIYDSPALQAASEAAEIISDSLPSKLLEDSLEVSNAVIESSVSPIAHAATNMVELFAGVGGLVQAINDSIASRMQELYENMREFIHAIAERFKQFLENFVSYFTETKLLPAAITYDPVVSRSSTGPPDKISKFCTYSYKIRKTYLRLSRERGSSDDANYALSFSNNINFAPC</sequence>
<name>A0AAW3JTY3_9FIRM</name>